<dbReference type="Pfam" id="PF01674">
    <property type="entry name" value="Lipase_2"/>
    <property type="match status" value="1"/>
</dbReference>
<gene>
    <name evidence="1" type="ORF">O3I_024875</name>
</gene>
<keyword evidence="2" id="KW-1185">Reference proteome</keyword>
<dbReference type="STRING" id="1133849.O3I_024875"/>
<dbReference type="Gene3D" id="3.40.50.1820">
    <property type="entry name" value="alpha/beta hydrolase"/>
    <property type="match status" value="1"/>
</dbReference>
<protein>
    <submittedName>
        <fullName evidence="1">Putative lipase</fullName>
    </submittedName>
</protein>
<reference evidence="1 2" key="1">
    <citation type="journal article" date="2012" name="J. Bacteriol.">
        <title>Complete genome sequence of Nocardia brasiliensis HUJEG-1.</title>
        <authorList>
            <person name="Vera-Cabrera L."/>
            <person name="Ortiz-Lopez R."/>
            <person name="Elizondo-Gonzalez R."/>
            <person name="Perez-Maya A.A."/>
            <person name="Ocampo-Candiani J."/>
        </authorList>
    </citation>
    <scope>NUCLEOTIDE SEQUENCE [LARGE SCALE GENOMIC DNA]</scope>
    <source>
        <strain evidence="2">ATCC 700358</strain>
    </source>
</reference>
<evidence type="ECO:0000313" key="1">
    <source>
        <dbReference type="EMBL" id="AFU02926.1"/>
    </source>
</evidence>
<sequence>MLIAMAVSIFCGSVAGHAEPSDVSTEQALANYIAAGRKPAADMDSANLCVVSTHAEPDRQCTAGSATAGEYSSDTVGSGPVMSAALAASAYSIFHPDAAPPGANDWNCRPSAEHPRPVILLHATWLNAYSSFAYMSQPIKDAGFCTFAFNYGRSNPLAGGGLGSLLPGVGGVGHVENSAQQLSVFVDRVLAATGAQEVDLVAHSQGGPMANWYLEFDGGAAKVRQLISFGATYHGTSFNGIGTLGRTINNLGIDVLGFVELPLGHAPVELIADSELLHRLNANGDTVSGVEYTVVATRYDEVTNPYPITFLTPVPGATVHNITLQDGCEQDVSDHLTMMYSPRSVSLALHALDPDAHPTLTCAFNPWLVGGGGTL</sequence>
<organism evidence="1 2">
    <name type="scientific">Nocardia brasiliensis (strain ATCC 700358 / HUJEG-1)</name>
    <dbReference type="NCBI Taxonomy" id="1133849"/>
    <lineage>
        <taxon>Bacteria</taxon>
        <taxon>Bacillati</taxon>
        <taxon>Actinomycetota</taxon>
        <taxon>Actinomycetes</taxon>
        <taxon>Mycobacteriales</taxon>
        <taxon>Nocardiaceae</taxon>
        <taxon>Nocardia</taxon>
    </lineage>
</organism>
<dbReference type="AlphaFoldDB" id="K0F640"/>
<dbReference type="InterPro" id="IPR029058">
    <property type="entry name" value="AB_hydrolase_fold"/>
</dbReference>
<proteinExistence type="predicted"/>
<dbReference type="EMBL" id="CP003876">
    <property type="protein sequence ID" value="AFU02926.1"/>
    <property type="molecule type" value="Genomic_DNA"/>
</dbReference>
<evidence type="ECO:0000313" key="2">
    <source>
        <dbReference type="Proteomes" id="UP000006304"/>
    </source>
</evidence>
<dbReference type="GO" id="GO:0016042">
    <property type="term" value="P:lipid catabolic process"/>
    <property type="evidence" value="ECO:0007669"/>
    <property type="project" value="InterPro"/>
</dbReference>
<dbReference type="eggNOG" id="COG1075">
    <property type="taxonomic scope" value="Bacteria"/>
</dbReference>
<dbReference type="HOGENOM" id="CLU_029537_1_1_11"/>
<dbReference type="GO" id="GO:0016787">
    <property type="term" value="F:hydrolase activity"/>
    <property type="evidence" value="ECO:0007669"/>
    <property type="project" value="InterPro"/>
</dbReference>
<dbReference type="InterPro" id="IPR002918">
    <property type="entry name" value="Lipase_EstA/Esterase_EstB"/>
</dbReference>
<accession>K0F640</accession>
<dbReference type="KEGG" id="nbr:O3I_024875"/>
<dbReference type="SUPFAM" id="SSF53474">
    <property type="entry name" value="alpha/beta-Hydrolases"/>
    <property type="match status" value="1"/>
</dbReference>
<name>K0F640_NOCB7</name>
<dbReference type="Proteomes" id="UP000006304">
    <property type="component" value="Chromosome"/>
</dbReference>